<dbReference type="PANTHER" id="PTHR12709:SF5">
    <property type="entry name" value="DNA-DIRECTED RNA POLYMERASE I SUBUNIT RPA43"/>
    <property type="match status" value="1"/>
</dbReference>
<evidence type="ECO:0000313" key="8">
    <source>
        <dbReference type="Proteomes" id="UP000031512"/>
    </source>
</evidence>
<accession>L0AXD3</accession>
<dbReference type="OrthoDB" id="10250504at2759"/>
<dbReference type="Pfam" id="PF03876">
    <property type="entry name" value="SHS2_Rpb7-N"/>
    <property type="match status" value="1"/>
</dbReference>
<evidence type="ECO:0000259" key="6">
    <source>
        <dbReference type="Pfam" id="PF03876"/>
    </source>
</evidence>
<dbReference type="InterPro" id="IPR005576">
    <property type="entry name" value="Rpb7-like_N"/>
</dbReference>
<dbReference type="Gene3D" id="2.40.50.1060">
    <property type="match status" value="1"/>
</dbReference>
<dbReference type="PANTHER" id="PTHR12709">
    <property type="entry name" value="DNA-DIRECTED RNA POLYMERASE II, III"/>
    <property type="match status" value="1"/>
</dbReference>
<evidence type="ECO:0000256" key="3">
    <source>
        <dbReference type="ARBA" id="ARBA00022478"/>
    </source>
</evidence>
<dbReference type="GeneID" id="15807311"/>
<dbReference type="eggNOG" id="ENOG502SGXS">
    <property type="taxonomic scope" value="Eukaryota"/>
</dbReference>
<dbReference type="Gene3D" id="3.30.1490.120">
    <property type="entry name" value="RNA polymerase Rpb7-like, N-terminal domain"/>
    <property type="match status" value="1"/>
</dbReference>
<keyword evidence="4" id="KW-0804">Transcription</keyword>
<dbReference type="VEuPathDB" id="PiroplasmaDB:BEWA_025350"/>
<proteinExistence type="inferred from homology"/>
<dbReference type="InterPro" id="IPR036898">
    <property type="entry name" value="RNA_pol_Rpb7-like_N_sf"/>
</dbReference>
<organism evidence="7 8">
    <name type="scientific">Theileria equi strain WA</name>
    <dbReference type="NCBI Taxonomy" id="1537102"/>
    <lineage>
        <taxon>Eukaryota</taxon>
        <taxon>Sar</taxon>
        <taxon>Alveolata</taxon>
        <taxon>Apicomplexa</taxon>
        <taxon>Aconoidasida</taxon>
        <taxon>Piroplasmida</taxon>
        <taxon>Theileriidae</taxon>
        <taxon>Theileria</taxon>
    </lineage>
</organism>
<comment type="similarity">
    <text evidence="2">Belongs to the eukaryotic RPA43 RNA polymerase subunit family.</text>
</comment>
<sequence length="237" mass="26179">MGQFSWTMLKSKPASLSKALKSGEKCIKEITRSLSSSAHKVRVLSQLESFIKSLQEIEASQGLGDLENLPCLSFVQASGVIQLHPSFLGNVSSGIYSYLSNFLMHYDEDLKGVWVSCGNVKQLDSLGYLTSGDACGLVTFKVALKILVFIPKLDDIIGKINRMRPTSISVLIYGVFNATIKSEDVKDTIQYDGTQYKTVTGERIIDNDTIIPLKITNVTVLPKNRWVNLTAILNIKQ</sequence>
<gene>
    <name evidence="7" type="ORF">BEWA_025350</name>
</gene>
<dbReference type="EMBL" id="CP001669">
    <property type="protein sequence ID" value="AFZ79686.1"/>
    <property type="molecule type" value="Genomic_DNA"/>
</dbReference>
<dbReference type="STRING" id="1537102.L0AXD3"/>
<comment type="subcellular location">
    <subcellularLocation>
        <location evidence="1">Nucleus</location>
        <location evidence="1">Nucleolus</location>
    </subcellularLocation>
</comment>
<dbReference type="GO" id="GO:0006362">
    <property type="term" value="P:transcription elongation by RNA polymerase I"/>
    <property type="evidence" value="ECO:0007669"/>
    <property type="project" value="TreeGrafter"/>
</dbReference>
<evidence type="ECO:0000256" key="4">
    <source>
        <dbReference type="ARBA" id="ARBA00023163"/>
    </source>
</evidence>
<evidence type="ECO:0000256" key="5">
    <source>
        <dbReference type="ARBA" id="ARBA00023242"/>
    </source>
</evidence>
<keyword evidence="5" id="KW-0539">Nucleus</keyword>
<name>L0AXD3_THEEQ</name>
<dbReference type="InterPro" id="IPR045113">
    <property type="entry name" value="Rpb7-like"/>
</dbReference>
<dbReference type="AlphaFoldDB" id="L0AXD3"/>
<dbReference type="GO" id="GO:0005736">
    <property type="term" value="C:RNA polymerase I complex"/>
    <property type="evidence" value="ECO:0007669"/>
    <property type="project" value="TreeGrafter"/>
</dbReference>
<keyword evidence="8" id="KW-1185">Reference proteome</keyword>
<keyword evidence="3" id="KW-0240">DNA-directed RNA polymerase</keyword>
<evidence type="ECO:0000256" key="2">
    <source>
        <dbReference type="ARBA" id="ARBA00005930"/>
    </source>
</evidence>
<feature type="domain" description="RNA polymerase Rpb7-like N-terminal" evidence="6">
    <location>
        <begin position="79"/>
        <end position="133"/>
    </location>
</feature>
<reference evidence="7 8" key="1">
    <citation type="journal article" date="2012" name="BMC Genomics">
        <title>Comparative genomic analysis and phylogenetic position of Theileria equi.</title>
        <authorList>
            <person name="Kappmeyer L.S."/>
            <person name="Thiagarajan M."/>
            <person name="Herndon D.R."/>
            <person name="Ramsay J.D."/>
            <person name="Caler E."/>
            <person name="Djikeng A."/>
            <person name="Gillespie J.J."/>
            <person name="Lau A.O."/>
            <person name="Roalson E.H."/>
            <person name="Silva J.C."/>
            <person name="Silva M.G."/>
            <person name="Suarez C.E."/>
            <person name="Ueti M.W."/>
            <person name="Nene V.M."/>
            <person name="Mealey R.H."/>
            <person name="Knowles D.P."/>
            <person name="Brayton K.A."/>
        </authorList>
    </citation>
    <scope>NUCLEOTIDE SEQUENCE [LARGE SCALE GENOMIC DNA]</scope>
    <source>
        <strain evidence="7 8">WA</strain>
    </source>
</reference>
<dbReference type="Proteomes" id="UP000031512">
    <property type="component" value="Chromosome 1"/>
</dbReference>
<evidence type="ECO:0000313" key="7">
    <source>
        <dbReference type="EMBL" id="AFZ79686.1"/>
    </source>
</evidence>
<dbReference type="RefSeq" id="XP_004829352.1">
    <property type="nucleotide sequence ID" value="XM_004829295.1"/>
</dbReference>
<dbReference type="GO" id="GO:0006352">
    <property type="term" value="P:DNA-templated transcription initiation"/>
    <property type="evidence" value="ECO:0007669"/>
    <property type="project" value="InterPro"/>
</dbReference>
<evidence type="ECO:0000256" key="1">
    <source>
        <dbReference type="ARBA" id="ARBA00004604"/>
    </source>
</evidence>
<protein>
    <submittedName>
        <fullName evidence="7">RNA polymerase Rpb7, N-terminal domain containing protein</fullName>
    </submittedName>
</protein>
<dbReference type="KEGG" id="beq:BEWA_025350"/>